<sequence length="63" mass="7431">MKLVENVYEAVCGEYADEADYVIQNVRIQNEFEEEKPCSEAYKRVYEANRRLCERLGVDELPI</sequence>
<comment type="caution">
    <text evidence="1">The sequence shown here is derived from an EMBL/GenBank/DDBJ whole genome shotgun (WGS) entry which is preliminary data.</text>
</comment>
<accession>A0A0V8QC75</accession>
<dbReference type="RefSeq" id="WP_058353589.1">
    <property type="nucleotide sequence ID" value="NZ_CABMMD010000183.1"/>
</dbReference>
<dbReference type="Proteomes" id="UP000054874">
    <property type="component" value="Unassembled WGS sequence"/>
</dbReference>
<reference evidence="1 2" key="1">
    <citation type="submission" date="2015-11" db="EMBL/GenBank/DDBJ databases">
        <title>Butyribacter intestini gen. nov., sp. nov., a butyric acid-producing bacterium of the family Lachnospiraceae isolated from the human faeces.</title>
        <authorList>
            <person name="Zou Y."/>
            <person name="Xue W."/>
            <person name="Luo G."/>
            <person name="Lv M."/>
        </authorList>
    </citation>
    <scope>NUCLEOTIDE SEQUENCE [LARGE SCALE GENOMIC DNA]</scope>
    <source>
        <strain evidence="1 2">ACET-33324</strain>
    </source>
</reference>
<keyword evidence="2" id="KW-1185">Reference proteome</keyword>
<evidence type="ECO:0000313" key="2">
    <source>
        <dbReference type="Proteomes" id="UP000054874"/>
    </source>
</evidence>
<name>A0A0V8QC75_9FIRM</name>
<gene>
    <name evidence="1" type="ORF">ASU35_13940</name>
</gene>
<proteinExistence type="predicted"/>
<evidence type="ECO:0000313" key="1">
    <source>
        <dbReference type="EMBL" id="KSV58176.1"/>
    </source>
</evidence>
<dbReference type="EMBL" id="LNAM01000183">
    <property type="protein sequence ID" value="KSV58176.1"/>
    <property type="molecule type" value="Genomic_DNA"/>
</dbReference>
<dbReference type="OrthoDB" id="2055771at2"/>
<protein>
    <submittedName>
        <fullName evidence="1">Uncharacterized protein</fullName>
    </submittedName>
</protein>
<dbReference type="AlphaFoldDB" id="A0A0V8QC75"/>
<organism evidence="1 2">
    <name type="scientific">Acetivibrio ethanolgignens</name>
    <dbReference type="NCBI Taxonomy" id="290052"/>
    <lineage>
        <taxon>Bacteria</taxon>
        <taxon>Bacillati</taxon>
        <taxon>Bacillota</taxon>
        <taxon>Clostridia</taxon>
        <taxon>Eubacteriales</taxon>
        <taxon>Oscillospiraceae</taxon>
        <taxon>Acetivibrio</taxon>
    </lineage>
</organism>